<dbReference type="EMBL" id="LNPX01000014">
    <property type="protein sequence ID" value="OEK58293.1"/>
    <property type="molecule type" value="Genomic_DNA"/>
</dbReference>
<dbReference type="AlphaFoldDB" id="A0AAP7LUE3"/>
<dbReference type="Proteomes" id="UP000095464">
    <property type="component" value="Unassembled WGS sequence"/>
</dbReference>
<gene>
    <name evidence="2" type="ORF">ASS94_03920</name>
</gene>
<accession>A0AAP7LUE3</accession>
<evidence type="ECO:0000259" key="1">
    <source>
        <dbReference type="Pfam" id="PF13274"/>
    </source>
</evidence>
<feature type="domain" description="Antitoxin SocA-like Panacea" evidence="1">
    <location>
        <begin position="30"/>
        <end position="115"/>
    </location>
</feature>
<protein>
    <recommendedName>
        <fullName evidence="1">Antitoxin SocA-like Panacea domain-containing protein</fullName>
    </recommendedName>
</protein>
<sequence length="169" mass="20158">MTEIKEIAKYLIKSYEINNNAEFEKSELKLQKLMYFAQREAIAITGEPLFENQFEGWQYGPVLTEIRHFFEEDQTKTTIDLDETSKYIIDNTVTRYGKYEPWYIANLSHKEASWKKSRKGLSENEKGNNLIKLKDIKKDAENVRLYDHLYDMYIDEFEDADEENMHFGL</sequence>
<evidence type="ECO:0000313" key="2">
    <source>
        <dbReference type="EMBL" id="OEK58293.1"/>
    </source>
</evidence>
<evidence type="ECO:0000313" key="3">
    <source>
        <dbReference type="Proteomes" id="UP000095464"/>
    </source>
</evidence>
<organism evidence="2 3">
    <name type="scientific">Staphylococcus equorum</name>
    <dbReference type="NCBI Taxonomy" id="246432"/>
    <lineage>
        <taxon>Bacteria</taxon>
        <taxon>Bacillati</taxon>
        <taxon>Bacillota</taxon>
        <taxon>Bacilli</taxon>
        <taxon>Bacillales</taxon>
        <taxon>Staphylococcaceae</taxon>
        <taxon>Staphylococcus</taxon>
    </lineage>
</organism>
<proteinExistence type="predicted"/>
<dbReference type="RefSeq" id="WP_069812599.1">
    <property type="nucleotide sequence ID" value="NZ_JARGCC010000001.1"/>
</dbReference>
<dbReference type="Pfam" id="PF13274">
    <property type="entry name" value="SocA_Panacea"/>
    <property type="match status" value="1"/>
</dbReference>
<name>A0AAP7LUE3_9STAP</name>
<reference evidence="3" key="1">
    <citation type="submission" date="2015-11" db="EMBL/GenBank/DDBJ databases">
        <title>Genomic diversity of Staphylococcus saprophyticus strains from urinary tract infections, animal surfaces, and fermented foods.</title>
        <authorList>
            <person name="Wolfe B.E."/>
        </authorList>
    </citation>
    <scope>NUCLEOTIDE SEQUENCE [LARGE SCALE GENOMIC DNA]</scope>
    <source>
        <strain evidence="3">738_7</strain>
    </source>
</reference>
<dbReference type="InterPro" id="IPR025272">
    <property type="entry name" value="SocA_Panacea"/>
</dbReference>
<comment type="caution">
    <text evidence="2">The sequence shown here is derived from an EMBL/GenBank/DDBJ whole genome shotgun (WGS) entry which is preliminary data.</text>
</comment>